<evidence type="ECO:0000313" key="11">
    <source>
        <dbReference type="EMBL" id="KAG0567178.1"/>
    </source>
</evidence>
<feature type="domain" description="Importin N-terminal" evidence="10">
    <location>
        <begin position="24"/>
        <end position="99"/>
    </location>
</feature>
<dbReference type="InterPro" id="IPR001494">
    <property type="entry name" value="Importin-beta_N"/>
</dbReference>
<name>A0A8T0H9Z1_CERPU</name>
<accession>A0A8T0H9Z1</accession>
<keyword evidence="12" id="KW-1185">Reference proteome</keyword>
<evidence type="ECO:0000256" key="7">
    <source>
        <dbReference type="ARBA" id="ARBA00022990"/>
    </source>
</evidence>
<dbReference type="AlphaFoldDB" id="A0A8T0H9Z1"/>
<evidence type="ECO:0000256" key="2">
    <source>
        <dbReference type="ARBA" id="ARBA00004496"/>
    </source>
</evidence>
<sequence>MDLATLATVLQSALSTNPEERKAGEERLNQYQHVQGHLVGLLQIIVATHVDLSIRQVASIYFKNVTARDWMPREPVVVPKISDTDKATVRENLMEAIVQAPSIIRVQLGECLKTVIHADYPEQWPALLPAIFNNLKSQDQQRVFGALYALRILTRKYEFKDEEERMPVYTIINTTFPVLLEILNHLIALPNPAIEVADLIKLILKIFWSSAYLEIPKVLHDVNTFTAWMSSFHNLLERPVPVEGQPTDPDLRKVWGWWKVKKWTLHIMNRLYNRFGDPKMSKPENKAFAQMFQKNFAGRFLELYMKLLSVVRENGYLPDRVINLALQYLSTSVSKSVTYQLLKPQLDVVLFEIIFPLMCFNDADDELWRADPHEYVRKGYDIIEDMYSPRTAAINFISELIRKRGKENLQKFLAFIVEVFRRYDEAPANQKPYRQKDGGLLAVGALNDKLKHTEPYKSQLEHMLVTHVYPEFSSPAGHLRAKAAWVAGQYADITFVDQRHFTTALHRVVAALTDPELPVRVDSVVALRTFVEACKDLSEIRPILPQLLDEFFKLMNEVENEDLVFTLETIVDKFGEEMAPYALGLCQNLAAAFWKCLESSETDDDEDDSGALAAVGCLRAIGTILESVSRLPDLFPQMEPTLLPIMQRMLTTDGQDVFEEVLEIVSYMTYFSPVISPNMWSLWPLMVDAVQDWAIDYFENILVPLDNYVSRSTEHFLTCAQPDYQTSLFKVISHLLADEKLEDSDIESAPKLIEAVLQNCRGRVDQWLEPYLRISIERLRKTKKNYLKDLLVNVVANGLYYNAPMCLTILQHLGVTSEIFQMWLQMLYAVKKSGNPLHFIREHDKKVCILGLASLLAVPSAAMPPELQTGLDQVFRALLKLLVAYKAQREEAAKVEELEEDDEEDESWQNDDGGWDKEIDDDEDEGDDEEGTQKLQKLAAQAKAFSHADDSDSDFEDYADDEEFQAPIDDIDPFVFFSEAMKAISQADPARFQALSGSLDFQHQAWAHGLAQHAEERRKEIEKEAMEKAAAAAAGVAAHQ</sequence>
<dbReference type="SUPFAM" id="SSF48371">
    <property type="entry name" value="ARM repeat"/>
    <property type="match status" value="1"/>
</dbReference>
<comment type="caution">
    <text evidence="11">The sequence shown here is derived from an EMBL/GenBank/DDBJ whole genome shotgun (WGS) entry which is preliminary data.</text>
</comment>
<dbReference type="Pfam" id="PF25758">
    <property type="entry name" value="TPR_IPO11"/>
    <property type="match status" value="1"/>
</dbReference>
<feature type="compositionally biased region" description="Acidic residues" evidence="9">
    <location>
        <begin position="918"/>
        <end position="930"/>
    </location>
</feature>
<evidence type="ECO:0000256" key="8">
    <source>
        <dbReference type="ARBA" id="ARBA00023242"/>
    </source>
</evidence>
<dbReference type="GO" id="GO:0005635">
    <property type="term" value="C:nuclear envelope"/>
    <property type="evidence" value="ECO:0007669"/>
    <property type="project" value="TreeGrafter"/>
</dbReference>
<evidence type="ECO:0000313" key="12">
    <source>
        <dbReference type="Proteomes" id="UP000822688"/>
    </source>
</evidence>
<comment type="subcellular location">
    <subcellularLocation>
        <location evidence="2">Cytoplasm</location>
    </subcellularLocation>
    <subcellularLocation>
        <location evidence="1">Nucleus</location>
    </subcellularLocation>
</comment>
<dbReference type="GO" id="GO:0031267">
    <property type="term" value="F:small GTPase binding"/>
    <property type="evidence" value="ECO:0007669"/>
    <property type="project" value="InterPro"/>
</dbReference>
<dbReference type="Pfam" id="PF03810">
    <property type="entry name" value="IBN_N"/>
    <property type="match status" value="1"/>
</dbReference>
<keyword evidence="7" id="KW-0007">Acetylation</keyword>
<dbReference type="InterPro" id="IPR011989">
    <property type="entry name" value="ARM-like"/>
</dbReference>
<keyword evidence="6" id="KW-0653">Protein transport</keyword>
<dbReference type="Pfam" id="PF08506">
    <property type="entry name" value="Cse1"/>
    <property type="match status" value="1"/>
</dbReference>
<keyword evidence="5" id="KW-0963">Cytoplasm</keyword>
<dbReference type="InterPro" id="IPR058669">
    <property type="entry name" value="TPR_IPO7/11-like"/>
</dbReference>
<dbReference type="PANTHER" id="PTHR10997">
    <property type="entry name" value="IMPORTIN-7, 8, 11"/>
    <property type="match status" value="1"/>
</dbReference>
<dbReference type="PROSITE" id="PS50166">
    <property type="entry name" value="IMPORTIN_B_NT"/>
    <property type="match status" value="1"/>
</dbReference>
<dbReference type="PANTHER" id="PTHR10997:SF18">
    <property type="entry name" value="D-IMPORTIN 7_RANBP7"/>
    <property type="match status" value="1"/>
</dbReference>
<evidence type="ECO:0000259" key="10">
    <source>
        <dbReference type="PROSITE" id="PS50166"/>
    </source>
</evidence>
<evidence type="ECO:0000256" key="4">
    <source>
        <dbReference type="ARBA" id="ARBA00022448"/>
    </source>
</evidence>
<dbReference type="GO" id="GO:0006606">
    <property type="term" value="P:protein import into nucleus"/>
    <property type="evidence" value="ECO:0007669"/>
    <property type="project" value="TreeGrafter"/>
</dbReference>
<protein>
    <recommendedName>
        <fullName evidence="10">Importin N-terminal domain-containing protein</fullName>
    </recommendedName>
</protein>
<dbReference type="InterPro" id="IPR013713">
    <property type="entry name" value="XPO2_central"/>
</dbReference>
<gene>
    <name evidence="11" type="ORF">KC19_7G116500</name>
</gene>
<dbReference type="Proteomes" id="UP000822688">
    <property type="component" value="Chromosome 7"/>
</dbReference>
<dbReference type="EMBL" id="CM026428">
    <property type="protein sequence ID" value="KAG0567178.1"/>
    <property type="molecule type" value="Genomic_DNA"/>
</dbReference>
<dbReference type="InterPro" id="IPR016024">
    <property type="entry name" value="ARM-type_fold"/>
</dbReference>
<feature type="region of interest" description="Disordered" evidence="9">
    <location>
        <begin position="894"/>
        <end position="956"/>
    </location>
</feature>
<evidence type="ECO:0000256" key="1">
    <source>
        <dbReference type="ARBA" id="ARBA00004123"/>
    </source>
</evidence>
<evidence type="ECO:0000256" key="9">
    <source>
        <dbReference type="SAM" id="MobiDB-lite"/>
    </source>
</evidence>
<keyword evidence="8" id="KW-0539">Nucleus</keyword>
<proteinExistence type="inferred from homology"/>
<keyword evidence="4" id="KW-0813">Transport</keyword>
<reference evidence="11" key="1">
    <citation type="submission" date="2020-06" db="EMBL/GenBank/DDBJ databases">
        <title>WGS assembly of Ceratodon purpureus strain R40.</title>
        <authorList>
            <person name="Carey S.B."/>
            <person name="Jenkins J."/>
            <person name="Shu S."/>
            <person name="Lovell J.T."/>
            <person name="Sreedasyam A."/>
            <person name="Maumus F."/>
            <person name="Tiley G.P."/>
            <person name="Fernandez-Pozo N."/>
            <person name="Barry K."/>
            <person name="Chen C."/>
            <person name="Wang M."/>
            <person name="Lipzen A."/>
            <person name="Daum C."/>
            <person name="Saski C.A."/>
            <person name="Payton A.C."/>
            <person name="Mcbreen J.C."/>
            <person name="Conrad R.E."/>
            <person name="Kollar L.M."/>
            <person name="Olsson S."/>
            <person name="Huttunen S."/>
            <person name="Landis J.B."/>
            <person name="Wickett N.J."/>
            <person name="Johnson M.G."/>
            <person name="Rensing S.A."/>
            <person name="Grimwood J."/>
            <person name="Schmutz J."/>
            <person name="Mcdaniel S.F."/>
        </authorList>
    </citation>
    <scope>NUCLEOTIDE SEQUENCE</scope>
    <source>
        <strain evidence="11">R40</strain>
    </source>
</reference>
<dbReference type="FunFam" id="1.25.10.10:FF:000177">
    <property type="entry name" value="Importin beta-like SAD2"/>
    <property type="match status" value="1"/>
</dbReference>
<dbReference type="SMART" id="SM00913">
    <property type="entry name" value="IBN_N"/>
    <property type="match status" value="1"/>
</dbReference>
<feature type="compositionally biased region" description="Acidic residues" evidence="9">
    <location>
        <begin position="897"/>
        <end position="909"/>
    </location>
</feature>
<evidence type="ECO:0000256" key="6">
    <source>
        <dbReference type="ARBA" id="ARBA00022927"/>
    </source>
</evidence>
<evidence type="ECO:0000256" key="5">
    <source>
        <dbReference type="ARBA" id="ARBA00022490"/>
    </source>
</evidence>
<organism evidence="11 12">
    <name type="scientific">Ceratodon purpureus</name>
    <name type="common">Fire moss</name>
    <name type="synonym">Dicranum purpureum</name>
    <dbReference type="NCBI Taxonomy" id="3225"/>
    <lineage>
        <taxon>Eukaryota</taxon>
        <taxon>Viridiplantae</taxon>
        <taxon>Streptophyta</taxon>
        <taxon>Embryophyta</taxon>
        <taxon>Bryophyta</taxon>
        <taxon>Bryophytina</taxon>
        <taxon>Bryopsida</taxon>
        <taxon>Dicranidae</taxon>
        <taxon>Pseudoditrichales</taxon>
        <taxon>Ditrichaceae</taxon>
        <taxon>Ceratodon</taxon>
    </lineage>
</organism>
<dbReference type="Gene3D" id="1.25.10.10">
    <property type="entry name" value="Leucine-rich Repeat Variant"/>
    <property type="match status" value="1"/>
</dbReference>
<dbReference type="GO" id="GO:0005829">
    <property type="term" value="C:cytosol"/>
    <property type="evidence" value="ECO:0007669"/>
    <property type="project" value="TreeGrafter"/>
</dbReference>
<evidence type="ECO:0000256" key="3">
    <source>
        <dbReference type="ARBA" id="ARBA00007991"/>
    </source>
</evidence>
<comment type="similarity">
    <text evidence="3">Belongs to the importin beta family.</text>
</comment>
<feature type="compositionally biased region" description="Low complexity" evidence="9">
    <location>
        <begin position="933"/>
        <end position="945"/>
    </location>
</feature>